<keyword evidence="1" id="KW-0812">Transmembrane</keyword>
<dbReference type="RefSeq" id="WP_379153714.1">
    <property type="nucleotide sequence ID" value="NZ_JBHSRJ010000004.1"/>
</dbReference>
<dbReference type="EMBL" id="JBHSRJ010000004">
    <property type="protein sequence ID" value="MFC6043560.1"/>
    <property type="molecule type" value="Genomic_DNA"/>
</dbReference>
<dbReference type="Proteomes" id="UP001596135">
    <property type="component" value="Unassembled WGS sequence"/>
</dbReference>
<keyword evidence="1" id="KW-0472">Membrane</keyword>
<organism evidence="3 4">
    <name type="scientific">Nocardioides hankookensis</name>
    <dbReference type="NCBI Taxonomy" id="443157"/>
    <lineage>
        <taxon>Bacteria</taxon>
        <taxon>Bacillati</taxon>
        <taxon>Actinomycetota</taxon>
        <taxon>Actinomycetes</taxon>
        <taxon>Propionibacteriales</taxon>
        <taxon>Nocardioidaceae</taxon>
        <taxon>Nocardioides</taxon>
    </lineage>
</organism>
<reference evidence="4" key="1">
    <citation type="journal article" date="2019" name="Int. J. Syst. Evol. Microbiol.">
        <title>The Global Catalogue of Microorganisms (GCM) 10K type strain sequencing project: providing services to taxonomists for standard genome sequencing and annotation.</title>
        <authorList>
            <consortium name="The Broad Institute Genomics Platform"/>
            <consortium name="The Broad Institute Genome Sequencing Center for Infectious Disease"/>
            <person name="Wu L."/>
            <person name="Ma J."/>
        </authorList>
    </citation>
    <scope>NUCLEOTIDE SEQUENCE [LARGE SCALE GENOMIC DNA]</scope>
    <source>
        <strain evidence="4">CCUG 54522</strain>
    </source>
</reference>
<comment type="caution">
    <text evidence="3">The sequence shown here is derived from an EMBL/GenBank/DDBJ whole genome shotgun (WGS) entry which is preliminary data.</text>
</comment>
<keyword evidence="1" id="KW-1133">Transmembrane helix</keyword>
<protein>
    <submittedName>
        <fullName evidence="3">TadE/TadG family type IV pilus assembly protein</fullName>
    </submittedName>
</protein>
<keyword evidence="4" id="KW-1185">Reference proteome</keyword>
<evidence type="ECO:0000259" key="2">
    <source>
        <dbReference type="Pfam" id="PF07811"/>
    </source>
</evidence>
<evidence type="ECO:0000313" key="3">
    <source>
        <dbReference type="EMBL" id="MFC6043560.1"/>
    </source>
</evidence>
<gene>
    <name evidence="3" type="ORF">ACFPYL_10765</name>
</gene>
<dbReference type="InterPro" id="IPR012495">
    <property type="entry name" value="TadE-like_dom"/>
</dbReference>
<dbReference type="Pfam" id="PF07811">
    <property type="entry name" value="TadE"/>
    <property type="match status" value="1"/>
</dbReference>
<evidence type="ECO:0000256" key="1">
    <source>
        <dbReference type="SAM" id="Phobius"/>
    </source>
</evidence>
<evidence type="ECO:0000313" key="4">
    <source>
        <dbReference type="Proteomes" id="UP001596135"/>
    </source>
</evidence>
<feature type="transmembrane region" description="Helical" evidence="1">
    <location>
        <begin position="20"/>
        <end position="45"/>
    </location>
</feature>
<proteinExistence type="predicted"/>
<feature type="domain" description="TadE-like" evidence="2">
    <location>
        <begin position="18"/>
        <end position="60"/>
    </location>
</feature>
<name>A0ABW1LJG7_9ACTN</name>
<sequence length="217" mass="23013">MSGRPRCLHRRRSRDERGAVAVEAALVLPILFTVLFGIVDLSMLVRDEVSTTSATRIAARIAATGAGAGPGTCVTRPSAPPCTSQFSPALAQAAADAIQRSGMSMPKDSIDYILVYKANDQGFPGTGTSMPSDCSATTDCVMFTWYDADDKFRWAGGSWDSKTINGCLNQSDMVGVYLHATHDWASGIFGSSIGVDDRAVSRFEPLDPQTCAPGTHG</sequence>
<accession>A0ABW1LJG7</accession>